<protein>
    <recommendedName>
        <fullName evidence="10">Transcription factor domain-containing protein</fullName>
    </recommendedName>
</protein>
<keyword evidence="4" id="KW-0863">Zinc-finger</keyword>
<dbReference type="PANTHER" id="PTHR40626:SF11">
    <property type="entry name" value="ZINC FINGER PROTEIN YPR022C"/>
    <property type="match status" value="1"/>
</dbReference>
<keyword evidence="2" id="KW-0479">Metal-binding</keyword>
<evidence type="ECO:0000256" key="4">
    <source>
        <dbReference type="ARBA" id="ARBA00022771"/>
    </source>
</evidence>
<feature type="compositionally biased region" description="Polar residues" evidence="7">
    <location>
        <begin position="1"/>
        <end position="14"/>
    </location>
</feature>
<gene>
    <name evidence="8" type="ORF">SAPIO_CDS6734</name>
</gene>
<evidence type="ECO:0008006" key="10">
    <source>
        <dbReference type="Google" id="ProtNLM"/>
    </source>
</evidence>
<dbReference type="GO" id="GO:0000981">
    <property type="term" value="F:DNA-binding transcription factor activity, RNA polymerase II-specific"/>
    <property type="evidence" value="ECO:0007669"/>
    <property type="project" value="InterPro"/>
</dbReference>
<dbReference type="PANTHER" id="PTHR40626">
    <property type="entry name" value="MIP31509P"/>
    <property type="match status" value="1"/>
</dbReference>
<dbReference type="GO" id="GO:0008270">
    <property type="term" value="F:zinc ion binding"/>
    <property type="evidence" value="ECO:0007669"/>
    <property type="project" value="UniProtKB-KW"/>
</dbReference>
<dbReference type="Proteomes" id="UP000028545">
    <property type="component" value="Unassembled WGS sequence"/>
</dbReference>
<dbReference type="GO" id="GO:0005634">
    <property type="term" value="C:nucleus"/>
    <property type="evidence" value="ECO:0007669"/>
    <property type="project" value="UniProtKB-SubCell"/>
</dbReference>
<evidence type="ECO:0000256" key="3">
    <source>
        <dbReference type="ARBA" id="ARBA00022737"/>
    </source>
</evidence>
<keyword evidence="3" id="KW-0677">Repeat</keyword>
<organism evidence="8 9">
    <name type="scientific">Pseudallescheria apiosperma</name>
    <name type="common">Scedosporium apiospermum</name>
    <dbReference type="NCBI Taxonomy" id="563466"/>
    <lineage>
        <taxon>Eukaryota</taxon>
        <taxon>Fungi</taxon>
        <taxon>Dikarya</taxon>
        <taxon>Ascomycota</taxon>
        <taxon>Pezizomycotina</taxon>
        <taxon>Sordariomycetes</taxon>
        <taxon>Hypocreomycetidae</taxon>
        <taxon>Microascales</taxon>
        <taxon>Microascaceae</taxon>
        <taxon>Scedosporium</taxon>
    </lineage>
</organism>
<evidence type="ECO:0000256" key="1">
    <source>
        <dbReference type="ARBA" id="ARBA00004123"/>
    </source>
</evidence>
<comment type="caution">
    <text evidence="8">The sequence shown here is derived from an EMBL/GenBank/DDBJ whole genome shotgun (WGS) entry which is preliminary data.</text>
</comment>
<dbReference type="GeneID" id="27725806"/>
<evidence type="ECO:0000313" key="8">
    <source>
        <dbReference type="EMBL" id="KEZ41759.1"/>
    </source>
</evidence>
<evidence type="ECO:0000256" key="6">
    <source>
        <dbReference type="ARBA" id="ARBA00023242"/>
    </source>
</evidence>
<reference evidence="8 9" key="1">
    <citation type="journal article" date="2014" name="Genome Announc.">
        <title>Draft genome sequence of the pathogenic fungus Scedosporium apiospermum.</title>
        <authorList>
            <person name="Vandeputte P."/>
            <person name="Ghamrawi S."/>
            <person name="Rechenmann M."/>
            <person name="Iltis A."/>
            <person name="Giraud S."/>
            <person name="Fleury M."/>
            <person name="Thornton C."/>
            <person name="Delhaes L."/>
            <person name="Meyer W."/>
            <person name="Papon N."/>
            <person name="Bouchara J.P."/>
        </authorList>
    </citation>
    <scope>NUCLEOTIDE SEQUENCE [LARGE SCALE GENOMIC DNA]</scope>
    <source>
        <strain evidence="8 9">IHEM 14462</strain>
    </source>
</reference>
<dbReference type="GO" id="GO:0000785">
    <property type="term" value="C:chromatin"/>
    <property type="evidence" value="ECO:0007669"/>
    <property type="project" value="TreeGrafter"/>
</dbReference>
<feature type="region of interest" description="Disordered" evidence="7">
    <location>
        <begin position="1"/>
        <end position="24"/>
    </location>
</feature>
<evidence type="ECO:0000313" key="9">
    <source>
        <dbReference type="Proteomes" id="UP000028545"/>
    </source>
</evidence>
<dbReference type="InterPro" id="IPR051059">
    <property type="entry name" value="VerF-like"/>
</dbReference>
<dbReference type="HOGENOM" id="CLU_708144_0_0_1"/>
<sequence length="390" mass="43688">MGYSPQHSPESTQDPLPVIAPASTDFQRVPEARVENSIPDDLFLSPTSVTESLESLLGAGDLFSSADWSEWPWIYDGMLIGVDPVVEGATNLPTGNEPTDLGQITPTSSRDVVLAHTYAMPARSELAVRESQEAEHNSFQRLSERTEPSLQPVSDIEIQHTVIESHIEFATMTDRDPGKPDQRARIQARHDGSRKVENAFGLEGHGSNPGLKSRHILDQFVSLFFEHFHPQCPVFWEQGFDSYAISPTLFLSMVSIGAMYAGEKAARYGRMLHDRLRSHYAKTVVQDSDEGKMTVFLLFGFLTLGAELLLGQDPTFSHAHHINSILVSQCRRLNLFNDRYVPSQHFSNYRPHVNCSDARLMEWIEANMPMKRGPTRAMIGNEGHWKQAMG</sequence>
<dbReference type="RefSeq" id="XP_016641558.1">
    <property type="nucleotide sequence ID" value="XM_016788759.1"/>
</dbReference>
<dbReference type="OrthoDB" id="10018191at2759"/>
<name>A0A084G347_PSEDA</name>
<evidence type="ECO:0000256" key="7">
    <source>
        <dbReference type="SAM" id="MobiDB-lite"/>
    </source>
</evidence>
<dbReference type="EMBL" id="JOWA01000107">
    <property type="protein sequence ID" value="KEZ41759.1"/>
    <property type="molecule type" value="Genomic_DNA"/>
</dbReference>
<dbReference type="KEGG" id="sapo:SAPIO_CDS6734"/>
<dbReference type="VEuPathDB" id="FungiDB:SAPIO_CDS6734"/>
<keyword evidence="5" id="KW-0862">Zinc</keyword>
<dbReference type="GO" id="GO:0000978">
    <property type="term" value="F:RNA polymerase II cis-regulatory region sequence-specific DNA binding"/>
    <property type="evidence" value="ECO:0007669"/>
    <property type="project" value="InterPro"/>
</dbReference>
<proteinExistence type="predicted"/>
<evidence type="ECO:0000256" key="2">
    <source>
        <dbReference type="ARBA" id="ARBA00022723"/>
    </source>
</evidence>
<dbReference type="AlphaFoldDB" id="A0A084G347"/>
<evidence type="ECO:0000256" key="5">
    <source>
        <dbReference type="ARBA" id="ARBA00022833"/>
    </source>
</evidence>
<keyword evidence="6" id="KW-0539">Nucleus</keyword>
<comment type="subcellular location">
    <subcellularLocation>
        <location evidence="1">Nucleus</location>
    </subcellularLocation>
</comment>
<dbReference type="CDD" id="cd12148">
    <property type="entry name" value="fungal_TF_MHR"/>
    <property type="match status" value="1"/>
</dbReference>
<accession>A0A084G347</accession>
<keyword evidence="9" id="KW-1185">Reference proteome</keyword>